<gene>
    <name evidence="1" type="ORF">ENR15_09165</name>
</gene>
<dbReference type="EMBL" id="DSPX01000091">
    <property type="protein sequence ID" value="HGG00801.1"/>
    <property type="molecule type" value="Genomic_DNA"/>
</dbReference>
<reference evidence="1" key="1">
    <citation type="journal article" date="2020" name="mSystems">
        <title>Genome- and Community-Level Interaction Insights into Carbon Utilization and Element Cycling Functions of Hydrothermarchaeota in Hydrothermal Sediment.</title>
        <authorList>
            <person name="Zhou Z."/>
            <person name="Liu Y."/>
            <person name="Xu W."/>
            <person name="Pan J."/>
            <person name="Luo Z.H."/>
            <person name="Li M."/>
        </authorList>
    </citation>
    <scope>NUCLEOTIDE SEQUENCE [LARGE SCALE GENOMIC DNA]</scope>
    <source>
        <strain evidence="1">SpSt-374</strain>
    </source>
</reference>
<sequence>MSLKPIKTEADYRQALAEVERLFDAPLNTPEGDRLEVLTTLIEAYEEQHHPIELPLPYEAILYHLESRQQPVLSFIEGLKRRGVSDRVIQDALNEAFLINS</sequence>
<accession>A0A7C3ZLL6</accession>
<organism evidence="1">
    <name type="scientific">Planktothricoides sp. SpSt-374</name>
    <dbReference type="NCBI Taxonomy" id="2282167"/>
    <lineage>
        <taxon>Bacteria</taxon>
        <taxon>Bacillati</taxon>
        <taxon>Cyanobacteriota</taxon>
        <taxon>Cyanophyceae</taxon>
        <taxon>Oscillatoriophycideae</taxon>
        <taxon>Oscillatoriales</taxon>
        <taxon>Oscillatoriaceae</taxon>
        <taxon>Planktothricoides</taxon>
    </lineage>
</organism>
<comment type="caution">
    <text evidence="1">The sequence shown here is derived from an EMBL/GenBank/DDBJ whole genome shotgun (WGS) entry which is preliminary data.</text>
</comment>
<name>A0A7C3ZLL6_9CYAN</name>
<proteinExistence type="predicted"/>
<evidence type="ECO:0000313" key="1">
    <source>
        <dbReference type="EMBL" id="HGG00801.1"/>
    </source>
</evidence>
<protein>
    <submittedName>
        <fullName evidence="1">Transcriptional regulator</fullName>
    </submittedName>
</protein>
<dbReference type="AlphaFoldDB" id="A0A7C3ZLL6"/>